<dbReference type="PRINTS" id="PR00095">
    <property type="entry name" value="ANTSNTHASEI"/>
</dbReference>
<dbReference type="PANTHER" id="PTHR11236:SF48">
    <property type="entry name" value="ISOCHORISMATE SYNTHASE MENF"/>
    <property type="match status" value="1"/>
</dbReference>
<evidence type="ECO:0000256" key="2">
    <source>
        <dbReference type="ARBA" id="ARBA00022723"/>
    </source>
</evidence>
<dbReference type="GO" id="GO:0008909">
    <property type="term" value="F:isochorismate synthase activity"/>
    <property type="evidence" value="ECO:0007669"/>
    <property type="project" value="InterPro"/>
</dbReference>
<keyword evidence="3" id="KW-0460">Magnesium</keyword>
<sequence length="448" mass="47699">MVKGPFDPLAVVTQLVSSGLLTDYVVYERGERWHVAGNPLGDLRVDARGVRSTLGGCAAAEPWSGAAPWDLVRSAIAAAPIADWNAYGWIAFELASRPAAMAEDEILAHLMIPRTEVQVTRDEALIRSVDAEVAQSVRKLLTDLPACPAPPDAVPIDVHSPIEEDAYRDGVTHAVSEIARGRLQKVILSRCVPIPFPVDLPATYALGRAHNTPARSFLLDLGGWQAAGFSPETVIEVDAAGTTSTQPLAGTRALTGNADRDEALRTELLSDPKEIYEHATSVKLACDELAAVSSPEATRVGEFFTVKPRGSVQHLASRVTTTLADGRTAWDALGSVFPPVTASGIPKSAAYELIEELEAEPRGLYAGTVLMAGSDGSLDAALVLRAVYQRDGRAWLRAGAGVVAGSRPAREHEETCEKLHSVAPYVVPAQHGDPLTVAPTHRMDKKVA</sequence>
<keyword evidence="7" id="KW-1185">Reference proteome</keyword>
<dbReference type="Gene3D" id="3.60.120.10">
    <property type="entry name" value="Anthranilate synthase"/>
    <property type="match status" value="1"/>
</dbReference>
<keyword evidence="2" id="KW-0479">Metal-binding</keyword>
<dbReference type="InterPro" id="IPR019999">
    <property type="entry name" value="Anth_synth_I-like"/>
</dbReference>
<evidence type="ECO:0000259" key="5">
    <source>
        <dbReference type="Pfam" id="PF00425"/>
    </source>
</evidence>
<name>A0A0N0GZR2_9ACTN</name>
<dbReference type="Proteomes" id="UP000037982">
    <property type="component" value="Unassembled WGS sequence"/>
</dbReference>
<protein>
    <recommendedName>
        <fullName evidence="5">Chorismate-utilising enzyme C-terminal domain-containing protein</fullName>
    </recommendedName>
</protein>
<dbReference type="GO" id="GO:0000162">
    <property type="term" value="P:L-tryptophan biosynthetic process"/>
    <property type="evidence" value="ECO:0007669"/>
    <property type="project" value="TreeGrafter"/>
</dbReference>
<dbReference type="InterPro" id="IPR005801">
    <property type="entry name" value="ADC_synthase"/>
</dbReference>
<evidence type="ECO:0000313" key="7">
    <source>
        <dbReference type="Proteomes" id="UP000037982"/>
    </source>
</evidence>
<evidence type="ECO:0000256" key="3">
    <source>
        <dbReference type="ARBA" id="ARBA00022842"/>
    </source>
</evidence>
<accession>A0A0N0GZR2</accession>
<evidence type="ECO:0000313" key="6">
    <source>
        <dbReference type="EMBL" id="KPC62730.1"/>
    </source>
</evidence>
<gene>
    <name evidence="6" type="ORF">ADL29_18400</name>
</gene>
<dbReference type="GO" id="GO:0046872">
    <property type="term" value="F:metal ion binding"/>
    <property type="evidence" value="ECO:0007669"/>
    <property type="project" value="UniProtKB-KW"/>
</dbReference>
<dbReference type="SUPFAM" id="SSF56322">
    <property type="entry name" value="ADC synthase"/>
    <property type="match status" value="1"/>
</dbReference>
<dbReference type="GO" id="GO:0016833">
    <property type="term" value="F:oxo-acid-lyase activity"/>
    <property type="evidence" value="ECO:0007669"/>
    <property type="project" value="InterPro"/>
</dbReference>
<dbReference type="InterPro" id="IPR015890">
    <property type="entry name" value="Chorismate_C"/>
</dbReference>
<dbReference type="Pfam" id="PF00425">
    <property type="entry name" value="Chorismate_bind"/>
    <property type="match status" value="1"/>
</dbReference>
<feature type="domain" description="Chorismate-utilising enzyme C-terminal" evidence="5">
    <location>
        <begin position="164"/>
        <end position="418"/>
    </location>
</feature>
<organism evidence="6 7">
    <name type="scientific">Streptomyces chattanoogensis</name>
    <dbReference type="NCBI Taxonomy" id="66876"/>
    <lineage>
        <taxon>Bacteria</taxon>
        <taxon>Bacillati</taxon>
        <taxon>Actinomycetota</taxon>
        <taxon>Actinomycetes</taxon>
        <taxon>Kitasatosporales</taxon>
        <taxon>Streptomycetaceae</taxon>
        <taxon>Streptomyces</taxon>
    </lineage>
</organism>
<dbReference type="PATRIC" id="fig|66876.3.peg.4022"/>
<dbReference type="EMBL" id="LGKG01000137">
    <property type="protein sequence ID" value="KPC62730.1"/>
    <property type="molecule type" value="Genomic_DNA"/>
</dbReference>
<comment type="caution">
    <text evidence="6">The sequence shown here is derived from an EMBL/GenBank/DDBJ whole genome shotgun (WGS) entry which is preliminary data.</text>
</comment>
<evidence type="ECO:0000256" key="4">
    <source>
        <dbReference type="ARBA" id="ARBA00023239"/>
    </source>
</evidence>
<proteinExistence type="predicted"/>
<comment type="cofactor">
    <cofactor evidence="1">
        <name>Mg(2+)</name>
        <dbReference type="ChEBI" id="CHEBI:18420"/>
    </cofactor>
</comment>
<evidence type="ECO:0000256" key="1">
    <source>
        <dbReference type="ARBA" id="ARBA00001946"/>
    </source>
</evidence>
<keyword evidence="4" id="KW-0456">Lyase</keyword>
<dbReference type="PANTHER" id="PTHR11236">
    <property type="entry name" value="AMINOBENZOATE/ANTHRANILATE SYNTHASE"/>
    <property type="match status" value="1"/>
</dbReference>
<dbReference type="NCBIfam" id="TIGR03494">
    <property type="entry name" value="salicyl_syn"/>
    <property type="match status" value="1"/>
</dbReference>
<dbReference type="InterPro" id="IPR019996">
    <property type="entry name" value="Salicylate_synthase"/>
</dbReference>
<dbReference type="AlphaFoldDB" id="A0A0N0GZR2"/>
<reference evidence="7" key="1">
    <citation type="submission" date="2015-07" db="EMBL/GenBank/DDBJ databases">
        <authorList>
            <person name="Ju K.-S."/>
            <person name="Doroghazi J.R."/>
            <person name="Metcalf W.W."/>
        </authorList>
    </citation>
    <scope>NUCLEOTIDE SEQUENCE [LARGE SCALE GENOMIC DNA]</scope>
    <source>
        <strain evidence="7">NRRL ISP-5002</strain>
    </source>
</reference>